<dbReference type="EMBL" id="GL945429">
    <property type="protein sequence ID" value="EGO29148.1"/>
    <property type="molecule type" value="Genomic_DNA"/>
</dbReference>
<evidence type="ECO:0000313" key="1">
    <source>
        <dbReference type="EMBL" id="EGO29148.1"/>
    </source>
</evidence>
<sequence length="63" mass="7145">MTYAIVIMIANVEAWEVPGCTGHRVRWYKPGLRAYSFSFTRSRHSSYLTLALPSAAVQPTRTQ</sequence>
<protein>
    <submittedName>
        <fullName evidence="1">Uncharacterized protein</fullName>
    </submittedName>
</protein>
<accession>F8NHH7</accession>
<dbReference type="HOGENOM" id="CLU_2887223_0_0_1"/>
<name>F8NHH7_SERL9</name>
<dbReference type="Proteomes" id="UP000008064">
    <property type="component" value="Unassembled WGS sequence"/>
</dbReference>
<reference evidence="1" key="1">
    <citation type="submission" date="2011-04" db="EMBL/GenBank/DDBJ databases">
        <title>Evolution of plant cell wall degrading machinery underlies the functional diversity of forest fungi.</title>
        <authorList>
            <consortium name="US DOE Joint Genome Institute (JGI-PGF)"/>
            <person name="Eastwood D.C."/>
            <person name="Floudas D."/>
            <person name="Binder M."/>
            <person name="Majcherczyk A."/>
            <person name="Schneider P."/>
            <person name="Aerts A."/>
            <person name="Asiegbu F.O."/>
            <person name="Baker S.E."/>
            <person name="Barry K."/>
            <person name="Bendiksby M."/>
            <person name="Blumentritt M."/>
            <person name="Coutinho P.M."/>
            <person name="Cullen D."/>
            <person name="Cullen D."/>
            <person name="Gathman A."/>
            <person name="Goodell B."/>
            <person name="Henrissat B."/>
            <person name="Ihrmark K."/>
            <person name="Kauserud H."/>
            <person name="Kohler A."/>
            <person name="LaButti K."/>
            <person name="Lapidus A."/>
            <person name="Lavin J.L."/>
            <person name="Lee Y.-H."/>
            <person name="Lindquist E."/>
            <person name="Lilly W."/>
            <person name="Lucas S."/>
            <person name="Morin E."/>
            <person name="Murat C."/>
            <person name="Oguiza J.A."/>
            <person name="Park J."/>
            <person name="Pisabarro A.G."/>
            <person name="Riley R."/>
            <person name="Rosling A."/>
            <person name="Salamov A."/>
            <person name="Schmidt O."/>
            <person name="Schmutz J."/>
            <person name="Skrede I."/>
            <person name="Stenlid J."/>
            <person name="Wiebenga A."/>
            <person name="Xie X."/>
            <person name="Kues U."/>
            <person name="Hibbett D.S."/>
            <person name="Hoffmeister D."/>
            <person name="Hogberg N."/>
            <person name="Martin F."/>
            <person name="Grigoriev I.V."/>
            <person name="Watkinson S.C."/>
        </authorList>
    </citation>
    <scope>NUCLEOTIDE SEQUENCE</scope>
    <source>
        <strain evidence="1">S7.9</strain>
    </source>
</reference>
<dbReference type="KEGG" id="sla:SERLADRAFT_377595"/>
<dbReference type="AlphaFoldDB" id="F8NHH7"/>
<dbReference type="GeneID" id="18810727"/>
<gene>
    <name evidence="1" type="ORF">SERLADRAFT_377595</name>
</gene>
<dbReference type="RefSeq" id="XP_007313390.1">
    <property type="nucleotide sequence ID" value="XM_007313328.1"/>
</dbReference>
<organism>
    <name type="scientific">Serpula lacrymans var. lacrymans (strain S7.9)</name>
    <name type="common">Dry rot fungus</name>
    <dbReference type="NCBI Taxonomy" id="578457"/>
    <lineage>
        <taxon>Eukaryota</taxon>
        <taxon>Fungi</taxon>
        <taxon>Dikarya</taxon>
        <taxon>Basidiomycota</taxon>
        <taxon>Agaricomycotina</taxon>
        <taxon>Agaricomycetes</taxon>
        <taxon>Agaricomycetidae</taxon>
        <taxon>Boletales</taxon>
        <taxon>Coniophorineae</taxon>
        <taxon>Serpulaceae</taxon>
        <taxon>Serpula</taxon>
    </lineage>
</organism>
<proteinExistence type="predicted"/>